<name>A0AAN7NRW1_MYCAM</name>
<dbReference type="Proteomes" id="UP001333110">
    <property type="component" value="Unassembled WGS sequence"/>
</dbReference>
<keyword evidence="2" id="KW-1185">Reference proteome</keyword>
<sequence length="100" mass="10815">MDALPQGSVAKCKGSDQAQDPVGFLGCERTLMAHIQFFIHQYPQVLLSRAALNPLISQPVSMPGIALIQSINHNTQLGVILKLAEVALNPTVHVPYKDAK</sequence>
<accession>A0AAN7NRW1</accession>
<gene>
    <name evidence="1" type="ORF">QYF61_023895</name>
</gene>
<proteinExistence type="predicted"/>
<organism evidence="1 2">
    <name type="scientific">Mycteria americana</name>
    <name type="common">Wood stork</name>
    <dbReference type="NCBI Taxonomy" id="33587"/>
    <lineage>
        <taxon>Eukaryota</taxon>
        <taxon>Metazoa</taxon>
        <taxon>Chordata</taxon>
        <taxon>Craniata</taxon>
        <taxon>Vertebrata</taxon>
        <taxon>Euteleostomi</taxon>
        <taxon>Archelosauria</taxon>
        <taxon>Archosauria</taxon>
        <taxon>Dinosauria</taxon>
        <taxon>Saurischia</taxon>
        <taxon>Theropoda</taxon>
        <taxon>Coelurosauria</taxon>
        <taxon>Aves</taxon>
        <taxon>Neognathae</taxon>
        <taxon>Neoaves</taxon>
        <taxon>Aequornithes</taxon>
        <taxon>Ciconiiformes</taxon>
        <taxon>Ciconiidae</taxon>
        <taxon>Mycteria</taxon>
    </lineage>
</organism>
<comment type="caution">
    <text evidence="1">The sequence shown here is derived from an EMBL/GenBank/DDBJ whole genome shotgun (WGS) entry which is preliminary data.</text>
</comment>
<dbReference type="EMBL" id="JAUNZN010000009">
    <property type="protein sequence ID" value="KAK4816831.1"/>
    <property type="molecule type" value="Genomic_DNA"/>
</dbReference>
<dbReference type="AlphaFoldDB" id="A0AAN7NRW1"/>
<protein>
    <submittedName>
        <fullName evidence="1">Uncharacterized protein</fullName>
    </submittedName>
</protein>
<reference evidence="1 2" key="1">
    <citation type="journal article" date="2023" name="J. Hered.">
        <title>Chromosome-level genome of the wood stork (Mycteria americana) provides insight into avian chromosome evolution.</title>
        <authorList>
            <person name="Flamio R. Jr."/>
            <person name="Ramstad K.M."/>
        </authorList>
    </citation>
    <scope>NUCLEOTIDE SEQUENCE [LARGE SCALE GENOMIC DNA]</scope>
    <source>
        <strain evidence="1">JAX WOST 10</strain>
    </source>
</reference>
<evidence type="ECO:0000313" key="2">
    <source>
        <dbReference type="Proteomes" id="UP001333110"/>
    </source>
</evidence>
<evidence type="ECO:0000313" key="1">
    <source>
        <dbReference type="EMBL" id="KAK4816831.1"/>
    </source>
</evidence>